<keyword evidence="5" id="KW-0067">ATP-binding</keyword>
<feature type="coiled-coil region" evidence="9">
    <location>
        <begin position="286"/>
        <end position="313"/>
    </location>
</feature>
<proteinExistence type="inferred from homology"/>
<evidence type="ECO:0000256" key="6">
    <source>
        <dbReference type="ARBA" id="ARBA00023054"/>
    </source>
</evidence>
<dbReference type="CDD" id="cd00009">
    <property type="entry name" value="AAA"/>
    <property type="match status" value="1"/>
</dbReference>
<evidence type="ECO:0000313" key="12">
    <source>
        <dbReference type="EMBL" id="CAT04759.1"/>
    </source>
</evidence>
<evidence type="ECO:0000313" key="13">
    <source>
        <dbReference type="Proteomes" id="UP000001491"/>
    </source>
</evidence>
<evidence type="ECO:0000256" key="7">
    <source>
        <dbReference type="ARBA" id="ARBA00023186"/>
    </source>
</evidence>
<dbReference type="PROSITE" id="PS00871">
    <property type="entry name" value="CLPAB_2"/>
    <property type="match status" value="1"/>
</dbReference>
<reference evidence="13" key="1">
    <citation type="journal article" date="2009" name="BMC Bioinformatics">
        <title>The Mycoplasma conjunctivae genome sequencing, annotation and analysis.</title>
        <authorList>
            <person name="Calderon-Copete S.P."/>
            <person name="Wigger G."/>
            <person name="Wunderlin C."/>
            <person name="Schmidheini T."/>
            <person name="Frey J."/>
            <person name="Quail M.A."/>
            <person name="Falquet L."/>
        </authorList>
    </citation>
    <scope>NUCLEOTIDE SEQUENCE [LARGE SCALE GENOMIC DNA]</scope>
    <source>
        <strain evidence="13">ATCC 25834 / NCTC 10147 / HRC/581</strain>
    </source>
</reference>
<dbReference type="InterPro" id="IPR028299">
    <property type="entry name" value="ClpA/B_CS2"/>
</dbReference>
<dbReference type="FunFam" id="3.40.50.300:FF:000120">
    <property type="entry name" value="ATP-dependent chaperone ClpB"/>
    <property type="match status" value="1"/>
</dbReference>
<dbReference type="GO" id="GO:0016887">
    <property type="term" value="F:ATP hydrolysis activity"/>
    <property type="evidence" value="ECO:0007669"/>
    <property type="project" value="InterPro"/>
</dbReference>
<keyword evidence="7" id="KW-0143">Chaperone</keyword>
<dbReference type="SMART" id="SM00382">
    <property type="entry name" value="AAA"/>
    <property type="match status" value="2"/>
</dbReference>
<dbReference type="GO" id="GO:0005524">
    <property type="term" value="F:ATP binding"/>
    <property type="evidence" value="ECO:0007669"/>
    <property type="project" value="UniProtKB-KW"/>
</dbReference>
<evidence type="ECO:0000256" key="2">
    <source>
        <dbReference type="ARBA" id="ARBA00008675"/>
    </source>
</evidence>
<organism evidence="12 13">
    <name type="scientific">Mesomycoplasma conjunctivae (strain ATCC 25834 / NCTC 10147 / HRC/581)</name>
    <name type="common">Mycoplasma conjunctivae</name>
    <dbReference type="NCBI Taxonomy" id="572263"/>
    <lineage>
        <taxon>Bacteria</taxon>
        <taxon>Bacillati</taxon>
        <taxon>Mycoplasmatota</taxon>
        <taxon>Mycoplasmoidales</taxon>
        <taxon>Metamycoplasmataceae</taxon>
        <taxon>Mesomycoplasma</taxon>
    </lineage>
</organism>
<comment type="subcellular location">
    <subcellularLocation>
        <location evidence="1">Cytoplasm</location>
    </subcellularLocation>
</comment>
<dbReference type="PRINTS" id="PR00300">
    <property type="entry name" value="CLPPROTEASEA"/>
</dbReference>
<evidence type="ECO:0000256" key="5">
    <source>
        <dbReference type="ARBA" id="ARBA00022840"/>
    </source>
</evidence>
<gene>
    <name evidence="12" type="primary">clpB</name>
    <name evidence="12" type="ordered locus">MCJ_000840</name>
</gene>
<dbReference type="SMART" id="SM01086">
    <property type="entry name" value="ClpB_D2-small"/>
    <property type="match status" value="1"/>
</dbReference>
<dbReference type="InterPro" id="IPR050130">
    <property type="entry name" value="ClpA_ClpB"/>
</dbReference>
<dbReference type="PANTHER" id="PTHR11638">
    <property type="entry name" value="ATP-DEPENDENT CLP PROTEASE"/>
    <property type="match status" value="1"/>
</dbReference>
<keyword evidence="4" id="KW-0547">Nucleotide-binding</keyword>
<comment type="subunit">
    <text evidence="8">Homohexamer. The oligomerization is ATP-dependent.</text>
</comment>
<dbReference type="Pfam" id="PF07724">
    <property type="entry name" value="AAA_2"/>
    <property type="match status" value="1"/>
</dbReference>
<dbReference type="InterPro" id="IPR019489">
    <property type="entry name" value="Clp_ATPase_C"/>
</dbReference>
<evidence type="ECO:0000256" key="4">
    <source>
        <dbReference type="ARBA" id="ARBA00022741"/>
    </source>
</evidence>
<keyword evidence="3" id="KW-0677">Repeat</keyword>
<feature type="domain" description="Clp ATPase C-terminal" evidence="11">
    <location>
        <begin position="603"/>
        <end position="692"/>
    </location>
</feature>
<dbReference type="Pfam" id="PF10431">
    <property type="entry name" value="ClpB_D2-small"/>
    <property type="match status" value="1"/>
</dbReference>
<evidence type="ECO:0000256" key="3">
    <source>
        <dbReference type="ARBA" id="ARBA00022737"/>
    </source>
</evidence>
<sequence length="697" mass="79551">MNDKFKNLNKYGRNLTQLAKENKLEPVINRDEEIRRIIKILSRKTKNNPVLVGEPGVGKSAIVEGMAFKIIQNQVPQNLKNKQIFELDIASIIAGASFKGEFEKRIKEILKEVEANKDEVIIFVDEIHLLIGTGSSGTDSMDFANILKPAMARGQIKLIGATTNNEYRLYIEKDSALERRMQKVIIEEPSTSDAITILRGIKERFENFHKVKITDDALIAAVKLSNRFINDRFLPDKAIDLIDEACANIKVQMNFQPEELEKKIQKLTYLKMEKISLENEANLPKIEAINQQISQLEQEINKLQSLWSQEKQRAEESGHIAQQIDDLKNLLNQQIANGEYQNASKIKYLQIPSLETQLQKLKENKSSLVNDIVDQNEIAAVVAKMTKIPLEKLIEDEAEKLLHLESRIKQEVRGQDLAISLVSDAILRFKANINDINRPIGSFLFLGPTGVGKTELARSLAKQIFDNSEQIIRLDMSEFMEKHSVSKLIGAPPGYIGFEQGGILTEKVRLNPYSIVLLDEIEKAHPDVINILLQILDSGWLTDSKGKKINFKNTIIIMTSNIAAQKILANQKLDEQTIKKELLQFFKPEFINRIDEIVTFNKLSKQVVEQIIDLELAKLALRIQENNIMINFDNSIKKWILQSAYDQNYGARPIKRFIKQNLETKIAKFIITKQINVNDSYQISYKNEDILVNKQIN</sequence>
<feature type="domain" description="AAA+ ATPase" evidence="10">
    <location>
        <begin position="439"/>
        <end position="582"/>
    </location>
</feature>
<keyword evidence="12" id="KW-0346">Stress response</keyword>
<evidence type="ECO:0000256" key="9">
    <source>
        <dbReference type="SAM" id="Coils"/>
    </source>
</evidence>
<dbReference type="PANTHER" id="PTHR11638:SF18">
    <property type="entry name" value="HEAT SHOCK PROTEIN 104"/>
    <property type="match status" value="1"/>
</dbReference>
<dbReference type="SUPFAM" id="SSF52540">
    <property type="entry name" value="P-loop containing nucleoside triphosphate hydrolases"/>
    <property type="match status" value="2"/>
</dbReference>
<protein>
    <submittedName>
        <fullName evidence="12">ATP-dependent serine proteinase, heat shock pr</fullName>
    </submittedName>
</protein>
<dbReference type="FunFam" id="3.40.50.300:FF:000025">
    <property type="entry name" value="ATP-dependent Clp protease subunit"/>
    <property type="match status" value="1"/>
</dbReference>
<keyword evidence="6 9" id="KW-0175">Coiled coil</keyword>
<dbReference type="Gene3D" id="3.40.50.300">
    <property type="entry name" value="P-loop containing nucleotide triphosphate hydrolases"/>
    <property type="match status" value="3"/>
</dbReference>
<dbReference type="InterPro" id="IPR027417">
    <property type="entry name" value="P-loop_NTPase"/>
</dbReference>
<evidence type="ECO:0000256" key="1">
    <source>
        <dbReference type="ARBA" id="ARBA00004496"/>
    </source>
</evidence>
<dbReference type="Pfam" id="PF00004">
    <property type="entry name" value="AAA"/>
    <property type="match status" value="1"/>
</dbReference>
<dbReference type="InterPro" id="IPR041546">
    <property type="entry name" value="ClpA/ClpB_AAA_lid"/>
</dbReference>
<feature type="domain" description="AAA+ ATPase" evidence="10">
    <location>
        <begin position="45"/>
        <end position="191"/>
    </location>
</feature>
<comment type="similarity">
    <text evidence="2">Belongs to the ClpA/ClpB family.</text>
</comment>
<name>C5J5N6_MESCH</name>
<dbReference type="InterPro" id="IPR001270">
    <property type="entry name" value="ClpA/B"/>
</dbReference>
<dbReference type="EMBL" id="FM864216">
    <property type="protein sequence ID" value="CAT04759.1"/>
    <property type="molecule type" value="Genomic_DNA"/>
</dbReference>
<dbReference type="InterPro" id="IPR003959">
    <property type="entry name" value="ATPase_AAA_core"/>
</dbReference>
<dbReference type="FunFam" id="3.40.50.300:FF:000010">
    <property type="entry name" value="Chaperone clpB 1, putative"/>
    <property type="match status" value="1"/>
</dbReference>
<dbReference type="InterPro" id="IPR003593">
    <property type="entry name" value="AAA+_ATPase"/>
</dbReference>
<accession>C5J5N6</accession>
<evidence type="ECO:0000259" key="11">
    <source>
        <dbReference type="SMART" id="SM01086"/>
    </source>
</evidence>
<dbReference type="KEGG" id="mco:MCJ_000840"/>
<dbReference type="CDD" id="cd19499">
    <property type="entry name" value="RecA-like_ClpB_Hsp104-like"/>
    <property type="match status" value="1"/>
</dbReference>
<dbReference type="Pfam" id="PF17871">
    <property type="entry name" value="AAA_lid_9"/>
    <property type="match status" value="1"/>
</dbReference>
<dbReference type="AlphaFoldDB" id="C5J5N6"/>
<dbReference type="GO" id="GO:0034605">
    <property type="term" value="P:cellular response to heat"/>
    <property type="evidence" value="ECO:0007669"/>
    <property type="project" value="TreeGrafter"/>
</dbReference>
<evidence type="ECO:0000259" key="10">
    <source>
        <dbReference type="SMART" id="SM00382"/>
    </source>
</evidence>
<dbReference type="Proteomes" id="UP000001491">
    <property type="component" value="Chromosome"/>
</dbReference>
<keyword evidence="13" id="KW-1185">Reference proteome</keyword>
<dbReference type="Gene3D" id="1.10.8.60">
    <property type="match status" value="1"/>
</dbReference>
<dbReference type="GO" id="GO:0005737">
    <property type="term" value="C:cytoplasm"/>
    <property type="evidence" value="ECO:0007669"/>
    <property type="project" value="UniProtKB-SubCell"/>
</dbReference>
<dbReference type="HOGENOM" id="CLU_005070_4_0_14"/>
<feature type="coiled-coil region" evidence="9">
    <location>
        <begin position="351"/>
        <end position="378"/>
    </location>
</feature>
<dbReference type="eggNOG" id="COG0542">
    <property type="taxonomic scope" value="Bacteria"/>
</dbReference>
<evidence type="ECO:0000256" key="8">
    <source>
        <dbReference type="ARBA" id="ARBA00026057"/>
    </source>
</evidence>